<organism evidence="1 2">
    <name type="scientific">Artomyces pyxidatus</name>
    <dbReference type="NCBI Taxonomy" id="48021"/>
    <lineage>
        <taxon>Eukaryota</taxon>
        <taxon>Fungi</taxon>
        <taxon>Dikarya</taxon>
        <taxon>Basidiomycota</taxon>
        <taxon>Agaricomycotina</taxon>
        <taxon>Agaricomycetes</taxon>
        <taxon>Russulales</taxon>
        <taxon>Auriscalpiaceae</taxon>
        <taxon>Artomyces</taxon>
    </lineage>
</organism>
<comment type="caution">
    <text evidence="1">The sequence shown here is derived from an EMBL/GenBank/DDBJ whole genome shotgun (WGS) entry which is preliminary data.</text>
</comment>
<reference evidence="1" key="2">
    <citation type="journal article" date="2022" name="New Phytol.">
        <title>Evolutionary transition to the ectomycorrhizal habit in the genomes of a hyperdiverse lineage of mushroom-forming fungi.</title>
        <authorList>
            <person name="Looney B."/>
            <person name="Miyauchi S."/>
            <person name="Morin E."/>
            <person name="Drula E."/>
            <person name="Courty P.E."/>
            <person name="Kohler A."/>
            <person name="Kuo A."/>
            <person name="LaButti K."/>
            <person name="Pangilinan J."/>
            <person name="Lipzen A."/>
            <person name="Riley R."/>
            <person name="Andreopoulos W."/>
            <person name="He G."/>
            <person name="Johnson J."/>
            <person name="Nolan M."/>
            <person name="Tritt A."/>
            <person name="Barry K.W."/>
            <person name="Grigoriev I.V."/>
            <person name="Nagy L.G."/>
            <person name="Hibbett D."/>
            <person name="Henrissat B."/>
            <person name="Matheny P.B."/>
            <person name="Labbe J."/>
            <person name="Martin F.M."/>
        </authorList>
    </citation>
    <scope>NUCLEOTIDE SEQUENCE</scope>
    <source>
        <strain evidence="1">HHB10654</strain>
    </source>
</reference>
<name>A0ACB8T840_9AGAM</name>
<dbReference type="Proteomes" id="UP000814140">
    <property type="component" value="Unassembled WGS sequence"/>
</dbReference>
<protein>
    <submittedName>
        <fullName evidence="1">Uncharacterized protein</fullName>
    </submittedName>
</protein>
<proteinExistence type="predicted"/>
<reference evidence="1" key="1">
    <citation type="submission" date="2021-03" db="EMBL/GenBank/DDBJ databases">
        <authorList>
            <consortium name="DOE Joint Genome Institute"/>
            <person name="Ahrendt S."/>
            <person name="Looney B.P."/>
            <person name="Miyauchi S."/>
            <person name="Morin E."/>
            <person name="Drula E."/>
            <person name="Courty P.E."/>
            <person name="Chicoki N."/>
            <person name="Fauchery L."/>
            <person name="Kohler A."/>
            <person name="Kuo A."/>
            <person name="Labutti K."/>
            <person name="Pangilinan J."/>
            <person name="Lipzen A."/>
            <person name="Riley R."/>
            <person name="Andreopoulos W."/>
            <person name="He G."/>
            <person name="Johnson J."/>
            <person name="Barry K.W."/>
            <person name="Grigoriev I.V."/>
            <person name="Nagy L."/>
            <person name="Hibbett D."/>
            <person name="Henrissat B."/>
            <person name="Matheny P.B."/>
            <person name="Labbe J."/>
            <person name="Martin F."/>
        </authorList>
    </citation>
    <scope>NUCLEOTIDE SEQUENCE</scope>
    <source>
        <strain evidence="1">HHB10654</strain>
    </source>
</reference>
<sequence length="308" mass="34462">MSSSADHHSPGRIVACIESVHTPAHIALNLSPDEGGSVAFSTTTLPTILTGFTGLTASRESGPRPCLVMPGWSENTDQSMKDRVSVCVLATFGGAPRSELAKFFQYFNMPMLPHSRFRDDLYNESDYVVASRLWTKRAWLIAYPFEPQYPLLWPWKVQGVDVEVDRFRLLSLERQIQQRVHEWNEMISNDASALEQFRQDYRDSSKRYAARKQTRDASSKDRRRKALSIHGRDGSTSSFQSARPGQPYPSPRSPTRLRSIGHRVSAQHGSVLTSKPMNGSYASSASIPRPLYTIPVSEETGSGPKKTT</sequence>
<accession>A0ACB8T840</accession>
<evidence type="ECO:0000313" key="2">
    <source>
        <dbReference type="Proteomes" id="UP000814140"/>
    </source>
</evidence>
<dbReference type="EMBL" id="MU277198">
    <property type="protein sequence ID" value="KAI0064634.1"/>
    <property type="molecule type" value="Genomic_DNA"/>
</dbReference>
<gene>
    <name evidence="1" type="ORF">BV25DRAFT_1989896</name>
</gene>
<evidence type="ECO:0000313" key="1">
    <source>
        <dbReference type="EMBL" id="KAI0064634.1"/>
    </source>
</evidence>
<keyword evidence="2" id="KW-1185">Reference proteome</keyword>